<dbReference type="EMBL" id="KY945355">
    <property type="protein sequence ID" value="ARQ95529.1"/>
    <property type="molecule type" value="Genomic_DNA"/>
</dbReference>
<protein>
    <submittedName>
        <fullName evidence="1">Uncharacterized protein</fullName>
    </submittedName>
</protein>
<proteinExistence type="predicted"/>
<dbReference type="Proteomes" id="UP000226045">
    <property type="component" value="Segment"/>
</dbReference>
<evidence type="ECO:0000313" key="1">
    <source>
        <dbReference type="EMBL" id="ARQ95529.1"/>
    </source>
</evidence>
<organism evidence="1 2">
    <name type="scientific">Mycobacterium phage Shandong1</name>
    <dbReference type="NCBI Taxonomy" id="1983447"/>
    <lineage>
        <taxon>Viruses</taxon>
        <taxon>Duplodnaviria</taxon>
        <taxon>Heunggongvirae</taxon>
        <taxon>Uroviricota</taxon>
        <taxon>Caudoviricetes</taxon>
        <taxon>Weiservirinae</taxon>
        <taxon>Unicornvirus</taxon>
        <taxon>Unicornvirus shandong1</taxon>
    </lineage>
</organism>
<accession>A0A1X9SHK1</accession>
<sequence>MIVQGIDWRHPFRGEPGGYWSGYDPTCWEAIIAGIAYVLHLRGTDMAWNLKADGIDVGRFDTYERGMVAALAHSKIAADKAEHDKAEHRVELFDVVLRNGAVRRGESAETAAKLKGRRTNGRIVCRACDRPWHSLVHGC</sequence>
<dbReference type="GeneID" id="60323000"/>
<dbReference type="KEGG" id="vg:60323000"/>
<evidence type="ECO:0000313" key="2">
    <source>
        <dbReference type="Proteomes" id="UP000226045"/>
    </source>
</evidence>
<name>A0A1X9SHK1_9CAUD</name>
<reference evidence="1 2" key="1">
    <citation type="submission" date="2017-04" db="EMBL/GenBank/DDBJ databases">
        <title>The genome sequence of mycobacteriophage Shandong1.</title>
        <authorList>
            <person name="Fan X."/>
            <person name="Zhao Z."/>
            <person name="Zhao K."/>
            <person name="Song S."/>
            <person name="Li J."/>
            <person name="Xie J."/>
        </authorList>
    </citation>
    <scope>NUCLEOTIDE SEQUENCE [LARGE SCALE GENOMIC DNA]</scope>
</reference>
<keyword evidence="2" id="KW-1185">Reference proteome</keyword>
<dbReference type="RefSeq" id="YP_009951562.1">
    <property type="nucleotide sequence ID" value="NC_051602.1"/>
</dbReference>